<evidence type="ECO:0000256" key="1">
    <source>
        <dbReference type="SAM" id="Coils"/>
    </source>
</evidence>
<dbReference type="EMBL" id="CACVAW010000024">
    <property type="protein sequence ID" value="CAA6807065.1"/>
    <property type="molecule type" value="Genomic_DNA"/>
</dbReference>
<sequence>MKIEQIQFNSFRAYKQERFDIPSDKNIILFYGRNGFGKTSFFDGIEWGLTGKLERYHDSAKERNDYPLLRNSFCKINVNDGVQIKFDNGQTVKRSIPQKKKNDYGNGILTLNGNRESSLNNILVKDGFSNEISFEKSFNFTQLLSQELISNFIRQTKDPDRYKAIVSLFGLKTHKAYDEHIKNTKKILNDETIRLSDELVKEKNILNIEEAKLQNLQNNPKLEHEELERLYKNKVDFNKLDKIRNKAFIDRKNLENNELSIKNKIKLMTYLLENYNDKEKEIKNYTKEYAEFKSLKNFIIMFSKKEIYEQVKSNLKNYFLYLEKKDNIVKLDKRLNEISYFKKTSILFQENAGFENTISALIEYKKEYLEKKVSYLRTKKEIIAIQESIELLRDSLANLLTMKQMMYKSAEEFLLQDENNNLDSCPICENKFDINKTKIFLKEKLESDLVNEGFNSINNSIDELEKKEDELQELFRNQSLDIIKTIKKISTDLDEEYSALLKESIDFDILKESNNIVVDNLEILKVSIDGFDKKYITFIQEVEKHKEYKSSLSLKYYQDLFEKKSRILNLNYKNFEYYSQEKEKLKFETINELEEKFRNENSILEKNNSGLLRSKRIIELTTSLIEYFKNNKQLELIDELTEKVKKLEEEVVLLSNINNDYDNLKSAIKTTIDDKTKTLLSNYEETIKKFYYYLNPSVYMKELSIRIQNNPTLGNRLIFEVMSDMQKKHSPSYIFSSAQNNVLALSIFLSFAIKQQWSELDSIFLDDPIQNMDDINIHSFVDLIRSIQEQTDKQFFISTHDDRIYNFMLNKFGKDNVHTFEFKDYGVITR</sequence>
<keyword evidence="1" id="KW-0175">Coiled coil</keyword>
<dbReference type="InterPro" id="IPR027417">
    <property type="entry name" value="P-loop_NTPase"/>
</dbReference>
<reference evidence="3" key="1">
    <citation type="submission" date="2020-01" db="EMBL/GenBank/DDBJ databases">
        <authorList>
            <person name="Meier V. D."/>
            <person name="Meier V D."/>
        </authorList>
    </citation>
    <scope>NUCLEOTIDE SEQUENCE</scope>
    <source>
        <strain evidence="3">HLG_WM_MAG_12</strain>
    </source>
</reference>
<dbReference type="PANTHER" id="PTHR32114:SF2">
    <property type="entry name" value="ABC TRANSPORTER ABCH.3"/>
    <property type="match status" value="1"/>
</dbReference>
<name>A0A6S6SUT1_9BACT</name>
<feature type="coiled-coil region" evidence="1">
    <location>
        <begin position="454"/>
        <end position="481"/>
    </location>
</feature>
<feature type="domain" description="Rad50/SbcC-type AAA" evidence="2">
    <location>
        <begin position="6"/>
        <end position="215"/>
    </location>
</feature>
<dbReference type="AlphaFoldDB" id="A0A6S6SUT1"/>
<feature type="coiled-coil region" evidence="1">
    <location>
        <begin position="630"/>
        <end position="664"/>
    </location>
</feature>
<dbReference type="GO" id="GO:0016887">
    <property type="term" value="F:ATP hydrolysis activity"/>
    <property type="evidence" value="ECO:0007669"/>
    <property type="project" value="InterPro"/>
</dbReference>
<dbReference type="Pfam" id="PF13476">
    <property type="entry name" value="AAA_23"/>
    <property type="match status" value="1"/>
</dbReference>
<dbReference type="GO" id="GO:0006302">
    <property type="term" value="P:double-strand break repair"/>
    <property type="evidence" value="ECO:0007669"/>
    <property type="project" value="InterPro"/>
</dbReference>
<evidence type="ECO:0000313" key="3">
    <source>
        <dbReference type="EMBL" id="CAA6807065.1"/>
    </source>
</evidence>
<proteinExistence type="predicted"/>
<organism evidence="3">
    <name type="scientific">uncultured Campylobacterales bacterium</name>
    <dbReference type="NCBI Taxonomy" id="352960"/>
    <lineage>
        <taxon>Bacteria</taxon>
        <taxon>Pseudomonadati</taxon>
        <taxon>Campylobacterota</taxon>
        <taxon>Epsilonproteobacteria</taxon>
        <taxon>Campylobacterales</taxon>
        <taxon>environmental samples</taxon>
    </lineage>
</organism>
<dbReference type="InterPro" id="IPR038729">
    <property type="entry name" value="Rad50/SbcC_AAA"/>
</dbReference>
<protein>
    <recommendedName>
        <fullName evidence="2">Rad50/SbcC-type AAA domain-containing protein</fullName>
    </recommendedName>
</protein>
<dbReference type="Gene3D" id="3.40.50.300">
    <property type="entry name" value="P-loop containing nucleotide triphosphate hydrolases"/>
    <property type="match status" value="2"/>
</dbReference>
<dbReference type="PANTHER" id="PTHR32114">
    <property type="entry name" value="ABC TRANSPORTER ABCH.3"/>
    <property type="match status" value="1"/>
</dbReference>
<dbReference type="SUPFAM" id="SSF52540">
    <property type="entry name" value="P-loop containing nucleoside triphosphate hydrolases"/>
    <property type="match status" value="2"/>
</dbReference>
<evidence type="ECO:0000259" key="2">
    <source>
        <dbReference type="Pfam" id="PF13476"/>
    </source>
</evidence>
<accession>A0A6S6SUT1</accession>
<feature type="coiled-coil region" evidence="1">
    <location>
        <begin position="268"/>
        <end position="295"/>
    </location>
</feature>
<gene>
    <name evidence="3" type="ORF">HELGO_WM13870</name>
</gene>